<evidence type="ECO:0000313" key="3">
    <source>
        <dbReference type="Proteomes" id="UP000004508"/>
    </source>
</evidence>
<feature type="domain" description="HNH nuclease" evidence="1">
    <location>
        <begin position="185"/>
        <end position="236"/>
    </location>
</feature>
<dbReference type="InterPro" id="IPR002711">
    <property type="entry name" value="HNH"/>
</dbReference>
<name>D6TCL9_KTERA</name>
<evidence type="ECO:0000259" key="1">
    <source>
        <dbReference type="SMART" id="SM00507"/>
    </source>
</evidence>
<keyword evidence="2" id="KW-0540">Nuclease</keyword>
<dbReference type="AlphaFoldDB" id="D6TCL9"/>
<dbReference type="eggNOG" id="COG1403">
    <property type="taxonomic scope" value="Bacteria"/>
</dbReference>
<dbReference type="Proteomes" id="UP000004508">
    <property type="component" value="Unassembled WGS sequence"/>
</dbReference>
<organism evidence="2 3">
    <name type="scientific">Ktedonobacter racemifer DSM 44963</name>
    <dbReference type="NCBI Taxonomy" id="485913"/>
    <lineage>
        <taxon>Bacteria</taxon>
        <taxon>Bacillati</taxon>
        <taxon>Chloroflexota</taxon>
        <taxon>Ktedonobacteria</taxon>
        <taxon>Ktedonobacterales</taxon>
        <taxon>Ktedonobacteraceae</taxon>
        <taxon>Ktedonobacter</taxon>
    </lineage>
</organism>
<dbReference type="CDD" id="cd00085">
    <property type="entry name" value="HNHc"/>
    <property type="match status" value="1"/>
</dbReference>
<dbReference type="Pfam" id="PF14239">
    <property type="entry name" value="RRXRR"/>
    <property type="match status" value="1"/>
</dbReference>
<dbReference type="Pfam" id="PF01844">
    <property type="entry name" value="HNH"/>
    <property type="match status" value="1"/>
</dbReference>
<dbReference type="GO" id="GO:0008270">
    <property type="term" value="F:zinc ion binding"/>
    <property type="evidence" value="ECO:0007669"/>
    <property type="project" value="InterPro"/>
</dbReference>
<accession>D6TCL9</accession>
<keyword evidence="3" id="KW-1185">Reference proteome</keyword>
<protein>
    <submittedName>
        <fullName evidence="2">HNH endonuclease</fullName>
    </submittedName>
</protein>
<comment type="caution">
    <text evidence="2">The sequence shown here is derived from an EMBL/GenBank/DDBJ whole genome shotgun (WGS) entry which is preliminary data.</text>
</comment>
<dbReference type="EMBL" id="ADVG01000001">
    <property type="protein sequence ID" value="EFH88133.1"/>
    <property type="molecule type" value="Genomic_DNA"/>
</dbReference>
<dbReference type="Gene3D" id="1.10.30.50">
    <property type="match status" value="1"/>
</dbReference>
<dbReference type="InterPro" id="IPR003615">
    <property type="entry name" value="HNH_nuc"/>
</dbReference>
<dbReference type="RefSeq" id="WP_007903925.1">
    <property type="nucleotide sequence ID" value="NZ_ADVG01000001.1"/>
</dbReference>
<dbReference type="InterPro" id="IPR047693">
    <property type="entry name" value="RNA-guided_IscB-like"/>
</dbReference>
<dbReference type="InterPro" id="IPR025938">
    <property type="entry name" value="RRXRR_dom"/>
</dbReference>
<proteinExistence type="predicted"/>
<dbReference type="GO" id="GO:0004519">
    <property type="term" value="F:endonuclease activity"/>
    <property type="evidence" value="ECO:0007669"/>
    <property type="project" value="UniProtKB-KW"/>
</dbReference>
<keyword evidence="2" id="KW-0378">Hydrolase</keyword>
<evidence type="ECO:0000313" key="2">
    <source>
        <dbReference type="EMBL" id="EFH88133.1"/>
    </source>
</evidence>
<keyword evidence="2" id="KW-0255">Endonuclease</keyword>
<gene>
    <name evidence="2" type="ORF">Krac_9533</name>
</gene>
<reference evidence="2 3" key="1">
    <citation type="journal article" date="2011" name="Stand. Genomic Sci.">
        <title>Non-contiguous finished genome sequence and contextual data of the filamentous soil bacterium Ktedonobacter racemifer type strain (SOSP1-21).</title>
        <authorList>
            <person name="Chang Y.J."/>
            <person name="Land M."/>
            <person name="Hauser L."/>
            <person name="Chertkov O."/>
            <person name="Del Rio T.G."/>
            <person name="Nolan M."/>
            <person name="Copeland A."/>
            <person name="Tice H."/>
            <person name="Cheng J.F."/>
            <person name="Lucas S."/>
            <person name="Han C."/>
            <person name="Goodwin L."/>
            <person name="Pitluck S."/>
            <person name="Ivanova N."/>
            <person name="Ovchinikova G."/>
            <person name="Pati A."/>
            <person name="Chen A."/>
            <person name="Palaniappan K."/>
            <person name="Mavromatis K."/>
            <person name="Liolios K."/>
            <person name="Brettin T."/>
            <person name="Fiebig A."/>
            <person name="Rohde M."/>
            <person name="Abt B."/>
            <person name="Goker M."/>
            <person name="Detter J.C."/>
            <person name="Woyke T."/>
            <person name="Bristow J."/>
            <person name="Eisen J.A."/>
            <person name="Markowitz V."/>
            <person name="Hugenholtz P."/>
            <person name="Kyrpides N.C."/>
            <person name="Klenk H.P."/>
            <person name="Lapidus A."/>
        </authorList>
    </citation>
    <scope>NUCLEOTIDE SEQUENCE [LARGE SCALE GENOMIC DNA]</scope>
    <source>
        <strain evidence="3">DSM 44963</strain>
    </source>
</reference>
<dbReference type="NCBIfam" id="NF040563">
    <property type="entry name" value="guided_IscB"/>
    <property type="match status" value="1"/>
</dbReference>
<dbReference type="SMART" id="SM00507">
    <property type="entry name" value="HNHc"/>
    <property type="match status" value="1"/>
</dbReference>
<dbReference type="PANTHER" id="PTHR33877:SF2">
    <property type="entry name" value="OS07G0170200 PROTEIN"/>
    <property type="match status" value="1"/>
</dbReference>
<dbReference type="InParanoid" id="D6TCL9"/>
<dbReference type="PANTHER" id="PTHR33877">
    <property type="entry name" value="SLL1193 PROTEIN"/>
    <property type="match status" value="1"/>
</dbReference>
<dbReference type="InterPro" id="IPR052892">
    <property type="entry name" value="NA-targeting_endonuclease"/>
</dbReference>
<dbReference type="OrthoDB" id="147034at2"/>
<sequence>MSKVLVVDTTHKPLDPVHPGQARRLLKQGKAAVWRRFPFTIILKKEVTQPQTQPFRLKLDPGSRTTGIALVNDASGEVVFAAELTHRGEQVKEALETRRGARRGRRARKTRYRRARFHNRRRPKGWLPPSLESRLSNILTWVRRLCRYAPVACISQELVRFDMQLLENPSIQGEEYQQGELAGYEAREYLLEKWERRCAYCGKSHLPLQIEHIVPRVKGGTNRLSNLTLACESCNQAKGSQDLEDFLKKHPKRLQQIQAQAKAPLKDAAAVNATRWALFERLMAMGLPVEVGSGGLTKYNRSIRGLPKTHWLDAVCVGRSTPEQLQTSGVVPLEIRAQGHGCRRVRNVNGLGFPCSAPKRAKKVQGFQTGDICRARVTRGKKQGTYTGRVLVRTSGSFDLTTRSGRITGLNMRFFTPLHRCDGYSYQKGGVHSSPA</sequence>
<dbReference type="GO" id="GO:0003676">
    <property type="term" value="F:nucleic acid binding"/>
    <property type="evidence" value="ECO:0007669"/>
    <property type="project" value="InterPro"/>
</dbReference>